<organism evidence="4">
    <name type="scientific">Rodentolepis nana</name>
    <name type="common">Dwarf tapeworm</name>
    <name type="synonym">Hymenolepis nana</name>
    <dbReference type="NCBI Taxonomy" id="102285"/>
    <lineage>
        <taxon>Eukaryota</taxon>
        <taxon>Metazoa</taxon>
        <taxon>Spiralia</taxon>
        <taxon>Lophotrochozoa</taxon>
        <taxon>Platyhelminthes</taxon>
        <taxon>Cestoda</taxon>
        <taxon>Eucestoda</taxon>
        <taxon>Cyclophyllidea</taxon>
        <taxon>Hymenolepididae</taxon>
        <taxon>Rodentolepis</taxon>
    </lineage>
</organism>
<dbReference type="FunFam" id="3.30.930.10:FF:000059">
    <property type="entry name" value="phenylalanine--tRNA ligase beta subunit"/>
    <property type="match status" value="1"/>
</dbReference>
<dbReference type="PANTHER" id="PTHR10947">
    <property type="entry name" value="PHENYLALANYL-TRNA SYNTHETASE BETA CHAIN AND LEUCINE-RICH REPEAT-CONTAINING PROTEIN 47"/>
    <property type="match status" value="1"/>
</dbReference>
<dbReference type="GO" id="GO:0004826">
    <property type="term" value="F:phenylalanine-tRNA ligase activity"/>
    <property type="evidence" value="ECO:0007669"/>
    <property type="project" value="UniProtKB-EC"/>
</dbReference>
<dbReference type="GO" id="GO:0006432">
    <property type="term" value="P:phenylalanyl-tRNA aminoacylation"/>
    <property type="evidence" value="ECO:0007669"/>
    <property type="project" value="InterPro"/>
</dbReference>
<dbReference type="InterPro" id="IPR045864">
    <property type="entry name" value="aa-tRNA-synth_II/BPL/LPL"/>
</dbReference>
<protein>
    <submittedName>
        <fullName evidence="4">tRNA_synthFbeta domain-containing protein</fullName>
    </submittedName>
</protein>
<accession>A0A0R3TEE5</accession>
<reference evidence="4" key="1">
    <citation type="submission" date="2017-02" db="UniProtKB">
        <authorList>
            <consortium name="WormBaseParasite"/>
        </authorList>
    </citation>
    <scope>IDENTIFICATION</scope>
</reference>
<feature type="domain" description="Phenylalanyl tRNA synthetase beta chain core" evidence="3">
    <location>
        <begin position="6"/>
        <end position="165"/>
    </location>
</feature>
<evidence type="ECO:0000259" key="3">
    <source>
        <dbReference type="Pfam" id="PF17759"/>
    </source>
</evidence>
<proteinExistence type="predicted"/>
<comment type="subunit">
    <text evidence="1">Tetramer of two alpha and two beta subunits.</text>
</comment>
<dbReference type="PANTHER" id="PTHR10947:SF0">
    <property type="entry name" value="PHENYLALANINE--TRNA LIGASE BETA SUBUNIT"/>
    <property type="match status" value="1"/>
</dbReference>
<name>A0A0R3TEE5_RODNA</name>
<sequence length="169" mass="18909">LQKKLEDQPAAHISNPKTLDFQVVRTSLLPGLLSTLSSNRSLPLPLKLFEVQDVVLKDASKDVGCRNSRRICAIYCNKTSGFEFTHGLLDRLMHVLEVGYEKKRKPNGFAYKLEESDDSTFFPGRCADVILLPEGRSIGHLGIVHPNVLRNFDISFAVSALEIDIEPFL</sequence>
<dbReference type="AlphaFoldDB" id="A0A0R3TEE5"/>
<dbReference type="STRING" id="102285.A0A0R3TEE5"/>
<dbReference type="WBParaSite" id="HNAJ_0000543401-mRNA-1">
    <property type="protein sequence ID" value="HNAJ_0000543401-mRNA-1"/>
    <property type="gene ID" value="HNAJ_0000543401"/>
</dbReference>
<evidence type="ECO:0000313" key="4">
    <source>
        <dbReference type="WBParaSite" id="HNAJ_0000543401-mRNA-1"/>
    </source>
</evidence>
<dbReference type="GO" id="GO:0009328">
    <property type="term" value="C:phenylalanine-tRNA ligase complex"/>
    <property type="evidence" value="ECO:0007669"/>
    <property type="project" value="TreeGrafter"/>
</dbReference>
<dbReference type="InterPro" id="IPR045060">
    <property type="entry name" value="Phe-tRNA-ligase_IIc_bsu"/>
</dbReference>
<dbReference type="CDD" id="cd00769">
    <property type="entry name" value="PheRS_beta_core"/>
    <property type="match status" value="1"/>
</dbReference>
<dbReference type="InterPro" id="IPR041616">
    <property type="entry name" value="PheRS_beta_core"/>
</dbReference>
<evidence type="ECO:0000256" key="1">
    <source>
        <dbReference type="ARBA" id="ARBA00011209"/>
    </source>
</evidence>
<comment type="catalytic activity">
    <reaction evidence="2">
        <text>tRNA(Phe) + L-phenylalanine + ATP = L-phenylalanyl-tRNA(Phe) + AMP + diphosphate + H(+)</text>
        <dbReference type="Rhea" id="RHEA:19413"/>
        <dbReference type="Rhea" id="RHEA-COMP:9668"/>
        <dbReference type="Rhea" id="RHEA-COMP:9699"/>
        <dbReference type="ChEBI" id="CHEBI:15378"/>
        <dbReference type="ChEBI" id="CHEBI:30616"/>
        <dbReference type="ChEBI" id="CHEBI:33019"/>
        <dbReference type="ChEBI" id="CHEBI:58095"/>
        <dbReference type="ChEBI" id="CHEBI:78442"/>
        <dbReference type="ChEBI" id="CHEBI:78531"/>
        <dbReference type="ChEBI" id="CHEBI:456215"/>
        <dbReference type="EC" id="6.1.1.20"/>
    </reaction>
</comment>
<evidence type="ECO:0000256" key="2">
    <source>
        <dbReference type="ARBA" id="ARBA00049255"/>
    </source>
</evidence>
<dbReference type="Gene3D" id="3.30.930.10">
    <property type="entry name" value="Bira Bifunctional Protein, Domain 2"/>
    <property type="match status" value="1"/>
</dbReference>
<dbReference type="Pfam" id="PF17759">
    <property type="entry name" value="tRNA_synthFbeta"/>
    <property type="match status" value="1"/>
</dbReference>
<dbReference type="SUPFAM" id="SSF55681">
    <property type="entry name" value="Class II aaRS and biotin synthetases"/>
    <property type="match status" value="1"/>
</dbReference>